<protein>
    <submittedName>
        <fullName evidence="2">Putative transcriptional regulator YdeE</fullName>
    </submittedName>
</protein>
<organism evidence="2 3">
    <name type="scientific">Hydromonas duriensis</name>
    <dbReference type="NCBI Taxonomy" id="1527608"/>
    <lineage>
        <taxon>Bacteria</taxon>
        <taxon>Pseudomonadati</taxon>
        <taxon>Pseudomonadota</taxon>
        <taxon>Betaproteobacteria</taxon>
        <taxon>Burkholderiales</taxon>
        <taxon>Burkholderiaceae</taxon>
        <taxon>Hydromonas</taxon>
    </lineage>
</organism>
<dbReference type="SMART" id="SM00871">
    <property type="entry name" value="AraC_E_bind"/>
    <property type="match status" value="1"/>
</dbReference>
<accession>A0A4R6Y6M1</accession>
<dbReference type="PANTHER" id="PTHR36444">
    <property type="entry name" value="TRANSCRIPTIONAL REGULATOR PROTEIN YOBU-RELATED"/>
    <property type="match status" value="1"/>
</dbReference>
<dbReference type="Pfam" id="PF14526">
    <property type="entry name" value="Cass2"/>
    <property type="match status" value="1"/>
</dbReference>
<gene>
    <name evidence="2" type="ORF">DFR44_11710</name>
</gene>
<dbReference type="Gene3D" id="3.20.80.10">
    <property type="entry name" value="Regulatory factor, effector binding domain"/>
    <property type="match status" value="1"/>
</dbReference>
<dbReference type="InterPro" id="IPR011256">
    <property type="entry name" value="Reg_factor_effector_dom_sf"/>
</dbReference>
<dbReference type="RefSeq" id="WP_133620822.1">
    <property type="nucleotide sequence ID" value="NZ_SNZE01000017.1"/>
</dbReference>
<dbReference type="Proteomes" id="UP000294480">
    <property type="component" value="Unassembled WGS sequence"/>
</dbReference>
<dbReference type="InterPro" id="IPR010499">
    <property type="entry name" value="AraC_E-bd"/>
</dbReference>
<dbReference type="EMBL" id="SNZE01000017">
    <property type="protein sequence ID" value="TDR30731.1"/>
    <property type="molecule type" value="Genomic_DNA"/>
</dbReference>
<evidence type="ECO:0000313" key="2">
    <source>
        <dbReference type="EMBL" id="TDR30731.1"/>
    </source>
</evidence>
<dbReference type="InterPro" id="IPR029441">
    <property type="entry name" value="Cass2"/>
</dbReference>
<feature type="domain" description="AraC effector-binding" evidence="1">
    <location>
        <begin position="1"/>
        <end position="166"/>
    </location>
</feature>
<proteinExistence type="predicted"/>
<dbReference type="PANTHER" id="PTHR36444:SF2">
    <property type="entry name" value="TRANSCRIPTIONAL REGULATOR PROTEIN YOBU-RELATED"/>
    <property type="match status" value="1"/>
</dbReference>
<comment type="caution">
    <text evidence="2">The sequence shown here is derived from an EMBL/GenBank/DDBJ whole genome shotgun (WGS) entry which is preliminary data.</text>
</comment>
<evidence type="ECO:0000259" key="1">
    <source>
        <dbReference type="SMART" id="SM00871"/>
    </source>
</evidence>
<name>A0A4R6Y6M1_9BURK</name>
<keyword evidence="3" id="KW-1185">Reference proteome</keyword>
<dbReference type="AlphaFoldDB" id="A0A4R6Y6M1"/>
<dbReference type="InterPro" id="IPR053182">
    <property type="entry name" value="YobU-like_regulator"/>
</dbReference>
<sequence length="172" mass="19278">MSQQIVTFPAFTVKGLSVSSRNSDEMNPDTAKIGQLWRDFFGRDLISSIPNREPSTPIYGVYNNYESNQHGAFDLTAGVRILNTEAADAEDVALDAINSDLSVVTVEAGEYMAFETQGSMPQRIIDGWAQVWTYFEKGDSSYKRRFSSDFEQYVDESNVVIYVAVEKKATSR</sequence>
<dbReference type="SUPFAM" id="SSF55136">
    <property type="entry name" value="Probable bacterial effector-binding domain"/>
    <property type="match status" value="1"/>
</dbReference>
<dbReference type="OrthoDB" id="3173400at2"/>
<reference evidence="2 3" key="1">
    <citation type="submission" date="2019-03" db="EMBL/GenBank/DDBJ databases">
        <title>Genomic Encyclopedia of Type Strains, Phase IV (KMG-IV): sequencing the most valuable type-strain genomes for metagenomic binning, comparative biology and taxonomic classification.</title>
        <authorList>
            <person name="Goeker M."/>
        </authorList>
    </citation>
    <scope>NUCLEOTIDE SEQUENCE [LARGE SCALE GENOMIC DNA]</scope>
    <source>
        <strain evidence="2 3">DSM 102852</strain>
    </source>
</reference>
<evidence type="ECO:0000313" key="3">
    <source>
        <dbReference type="Proteomes" id="UP000294480"/>
    </source>
</evidence>